<dbReference type="InterPro" id="IPR036721">
    <property type="entry name" value="RCK_C_sf"/>
</dbReference>
<dbReference type="InterPro" id="IPR050721">
    <property type="entry name" value="Trk_Ktr_HKT_K-transport"/>
</dbReference>
<keyword evidence="2" id="KW-1133">Transmembrane helix</keyword>
<evidence type="ECO:0000259" key="4">
    <source>
        <dbReference type="PROSITE" id="PS51202"/>
    </source>
</evidence>
<gene>
    <name evidence="5" type="ORF">SAMN05661096_03075</name>
</gene>
<dbReference type="Gene3D" id="3.40.50.720">
    <property type="entry name" value="NAD(P)-binding Rossmann-like Domain"/>
    <property type="match status" value="1"/>
</dbReference>
<dbReference type="OrthoDB" id="9781411at2"/>
<feature type="domain" description="RCK N-terminal" evidence="3">
    <location>
        <begin position="108"/>
        <end position="225"/>
    </location>
</feature>
<dbReference type="EMBL" id="FXAW01000006">
    <property type="protein sequence ID" value="SMG43939.1"/>
    <property type="molecule type" value="Genomic_DNA"/>
</dbReference>
<comment type="subcellular location">
    <subcellularLocation>
        <location evidence="1">Cell membrane</location>
        <topology evidence="1">Multi-pass membrane protein</topology>
    </subcellularLocation>
</comment>
<dbReference type="SUPFAM" id="SSF116726">
    <property type="entry name" value="TrkA C-terminal domain-like"/>
    <property type="match status" value="1"/>
</dbReference>
<keyword evidence="2" id="KW-0812">Transmembrane</keyword>
<keyword evidence="5" id="KW-0407">Ion channel</keyword>
<evidence type="ECO:0000256" key="2">
    <source>
        <dbReference type="SAM" id="Phobius"/>
    </source>
</evidence>
<dbReference type="GO" id="GO:0008324">
    <property type="term" value="F:monoatomic cation transmembrane transporter activity"/>
    <property type="evidence" value="ECO:0007669"/>
    <property type="project" value="InterPro"/>
</dbReference>
<dbReference type="Pfam" id="PF02080">
    <property type="entry name" value="TrkA_C"/>
    <property type="match status" value="1"/>
</dbReference>
<accession>A0A1X7KR90</accession>
<dbReference type="PANTHER" id="PTHR43833">
    <property type="entry name" value="POTASSIUM CHANNEL PROTEIN 2-RELATED-RELATED"/>
    <property type="match status" value="1"/>
</dbReference>
<feature type="domain" description="RCK C-terminal" evidence="4">
    <location>
        <begin position="248"/>
        <end position="335"/>
    </location>
</feature>
<keyword evidence="5" id="KW-0406">Ion transport</keyword>
<dbReference type="PROSITE" id="PS51202">
    <property type="entry name" value="RCK_C"/>
    <property type="match status" value="1"/>
</dbReference>
<evidence type="ECO:0000259" key="3">
    <source>
        <dbReference type="PROSITE" id="PS51201"/>
    </source>
</evidence>
<feature type="transmembrane region" description="Helical" evidence="2">
    <location>
        <begin position="12"/>
        <end position="29"/>
    </location>
</feature>
<dbReference type="InterPro" id="IPR006037">
    <property type="entry name" value="RCK_C"/>
</dbReference>
<organism evidence="5 6">
    <name type="scientific">Marivirga sericea</name>
    <dbReference type="NCBI Taxonomy" id="1028"/>
    <lineage>
        <taxon>Bacteria</taxon>
        <taxon>Pseudomonadati</taxon>
        <taxon>Bacteroidota</taxon>
        <taxon>Cytophagia</taxon>
        <taxon>Cytophagales</taxon>
        <taxon>Marivirgaceae</taxon>
        <taxon>Marivirga</taxon>
    </lineage>
</organism>
<dbReference type="AlphaFoldDB" id="A0A1X7KR90"/>
<proteinExistence type="predicted"/>
<dbReference type="Pfam" id="PF02254">
    <property type="entry name" value="TrkA_N"/>
    <property type="match status" value="1"/>
</dbReference>
<keyword evidence="5" id="KW-0813">Transport</keyword>
<name>A0A1X7KR90_9BACT</name>
<dbReference type="GO" id="GO:0005886">
    <property type="term" value="C:plasma membrane"/>
    <property type="evidence" value="ECO:0007669"/>
    <property type="project" value="UniProtKB-SubCell"/>
</dbReference>
<dbReference type="PROSITE" id="PS51201">
    <property type="entry name" value="RCK_N"/>
    <property type="match status" value="1"/>
</dbReference>
<evidence type="ECO:0000256" key="1">
    <source>
        <dbReference type="ARBA" id="ARBA00004651"/>
    </source>
</evidence>
<keyword evidence="6" id="KW-1185">Reference proteome</keyword>
<dbReference type="STRING" id="1028.SAMN05661096_03075"/>
<dbReference type="GO" id="GO:0006813">
    <property type="term" value="P:potassium ion transport"/>
    <property type="evidence" value="ECO:0007669"/>
    <property type="project" value="InterPro"/>
</dbReference>
<evidence type="ECO:0000313" key="6">
    <source>
        <dbReference type="Proteomes" id="UP000193804"/>
    </source>
</evidence>
<dbReference type="InterPro" id="IPR036291">
    <property type="entry name" value="NAD(P)-bd_dom_sf"/>
</dbReference>
<dbReference type="Pfam" id="PF07885">
    <property type="entry name" value="Ion_trans_2"/>
    <property type="match status" value="1"/>
</dbReference>
<dbReference type="Proteomes" id="UP000193804">
    <property type="component" value="Unassembled WGS sequence"/>
</dbReference>
<protein>
    <submittedName>
        <fullName evidence="5">Voltage-gated potassium channel</fullName>
    </submittedName>
</protein>
<dbReference type="SUPFAM" id="SSF51735">
    <property type="entry name" value="NAD(P)-binding Rossmann-fold domains"/>
    <property type="match status" value="1"/>
</dbReference>
<dbReference type="Gene3D" id="1.10.287.70">
    <property type="match status" value="1"/>
</dbReference>
<sequence length="335" mass="37147">MQSALKRLSSAFMMITASILLGSFGYMLIEGYGFRDGVYMSVITFSTVGFKEVQPLSDDGKLFTVFYIIVNLGLFAYTASVISSFLFEGRFKEIYKTYTDRKALKKLKNHIIICGFGKNGEIAGNGLNSSNKDIVFIEKDADVINNYNNERGYQLLHGDSVLESVLIEAGVERASTIITTLPSDADNVFITLTAKELNPQIQIIAKATERNTEKKLRRAGADHVVMPDRVGGSYMASLVTKPSVVEFLEILNGDQDSEYSLEEINHNLLKDRFKNLSLGEMDVKNKTGATVLAFKDKKEGFVFNPNSDVICDEGDVLILLGDKKSIQAFKDEFVG</sequence>
<dbReference type="Gene3D" id="3.30.70.1450">
    <property type="entry name" value="Regulator of K+ conductance, C-terminal domain"/>
    <property type="match status" value="1"/>
</dbReference>
<dbReference type="SUPFAM" id="SSF81324">
    <property type="entry name" value="Voltage-gated potassium channels"/>
    <property type="match status" value="1"/>
</dbReference>
<dbReference type="PANTHER" id="PTHR43833:SF9">
    <property type="entry name" value="POTASSIUM CHANNEL PROTEIN YUGO-RELATED"/>
    <property type="match status" value="1"/>
</dbReference>
<feature type="transmembrane region" description="Helical" evidence="2">
    <location>
        <begin position="65"/>
        <end position="87"/>
    </location>
</feature>
<dbReference type="InterPro" id="IPR013099">
    <property type="entry name" value="K_chnl_dom"/>
</dbReference>
<dbReference type="RefSeq" id="WP_085518219.1">
    <property type="nucleotide sequence ID" value="NZ_FXAW01000006.1"/>
</dbReference>
<keyword evidence="2" id="KW-0472">Membrane</keyword>
<reference evidence="6" key="1">
    <citation type="submission" date="2017-04" db="EMBL/GenBank/DDBJ databases">
        <authorList>
            <person name="Varghese N."/>
            <person name="Submissions S."/>
        </authorList>
    </citation>
    <scope>NUCLEOTIDE SEQUENCE [LARGE SCALE GENOMIC DNA]</scope>
    <source>
        <strain evidence="6">DSM 4125</strain>
    </source>
</reference>
<dbReference type="InterPro" id="IPR003148">
    <property type="entry name" value="RCK_N"/>
</dbReference>
<evidence type="ECO:0000313" key="5">
    <source>
        <dbReference type="EMBL" id="SMG43939.1"/>
    </source>
</evidence>